<name>S8BU39_DACHA</name>
<reference evidence="4" key="2">
    <citation type="submission" date="2013-04" db="EMBL/GenBank/DDBJ databases">
        <title>Genomic mechanisms accounting for the adaptation to parasitism in nematode-trapping fungi.</title>
        <authorList>
            <person name="Ahren D.G."/>
        </authorList>
    </citation>
    <scope>NUCLEOTIDE SEQUENCE [LARGE SCALE GENOMIC DNA]</scope>
    <source>
        <strain evidence="4">CBS 200.50</strain>
    </source>
</reference>
<evidence type="ECO:0008006" key="5">
    <source>
        <dbReference type="Google" id="ProtNLM"/>
    </source>
</evidence>
<sequence>MRYFYISGIAVLSAAILYGSAIAQTETDIATVTVTSLSTINAVTTVASCGCFPMCSDVTWPTNAAGSGFNIIVSPQWRFHTDITHFSHAARYLCNPKHLQTSFSTSTIGTNMQGQHPNSPLPPGTDSQSQSIASLSTTAASTPEIRTLGADELLYLDRCKEYYIAKIRLIEVLSREIKHEMRLFPMEEHQSEEYLALRAQKRELSYLRDICFEKAIDIMMSA</sequence>
<dbReference type="Proteomes" id="UP000015100">
    <property type="component" value="Unassembled WGS sequence"/>
</dbReference>
<evidence type="ECO:0000313" key="3">
    <source>
        <dbReference type="EMBL" id="EPS38802.1"/>
    </source>
</evidence>
<feature type="signal peptide" evidence="2">
    <location>
        <begin position="1"/>
        <end position="23"/>
    </location>
</feature>
<gene>
    <name evidence="3" type="ORF">H072_7411</name>
</gene>
<comment type="caution">
    <text evidence="3">The sequence shown here is derived from an EMBL/GenBank/DDBJ whole genome shotgun (WGS) entry which is preliminary data.</text>
</comment>
<feature type="compositionally biased region" description="Low complexity" evidence="1">
    <location>
        <begin position="127"/>
        <end position="138"/>
    </location>
</feature>
<keyword evidence="4" id="KW-1185">Reference proteome</keyword>
<protein>
    <recommendedName>
        <fullName evidence="5">Ig-like domain-containing protein</fullName>
    </recommendedName>
</protein>
<keyword evidence="2" id="KW-0732">Signal</keyword>
<accession>S8BU39</accession>
<feature type="chain" id="PRO_5004561580" description="Ig-like domain-containing protein" evidence="2">
    <location>
        <begin position="24"/>
        <end position="222"/>
    </location>
</feature>
<dbReference type="HOGENOM" id="CLU_1245299_0_0_1"/>
<evidence type="ECO:0000256" key="1">
    <source>
        <dbReference type="SAM" id="MobiDB-lite"/>
    </source>
</evidence>
<organism evidence="3 4">
    <name type="scientific">Dactylellina haptotyla (strain CBS 200.50)</name>
    <name type="common">Nematode-trapping fungus</name>
    <name type="synonym">Monacrosporium haptotylum</name>
    <dbReference type="NCBI Taxonomy" id="1284197"/>
    <lineage>
        <taxon>Eukaryota</taxon>
        <taxon>Fungi</taxon>
        <taxon>Dikarya</taxon>
        <taxon>Ascomycota</taxon>
        <taxon>Pezizomycotina</taxon>
        <taxon>Orbiliomycetes</taxon>
        <taxon>Orbiliales</taxon>
        <taxon>Orbiliaceae</taxon>
        <taxon>Dactylellina</taxon>
    </lineage>
</organism>
<feature type="compositionally biased region" description="Polar residues" evidence="1">
    <location>
        <begin position="107"/>
        <end position="118"/>
    </location>
</feature>
<dbReference type="AlphaFoldDB" id="S8BU39"/>
<dbReference type="EMBL" id="AQGS01000526">
    <property type="protein sequence ID" value="EPS38802.1"/>
    <property type="molecule type" value="Genomic_DNA"/>
</dbReference>
<evidence type="ECO:0000313" key="4">
    <source>
        <dbReference type="Proteomes" id="UP000015100"/>
    </source>
</evidence>
<feature type="region of interest" description="Disordered" evidence="1">
    <location>
        <begin position="107"/>
        <end position="138"/>
    </location>
</feature>
<reference evidence="3 4" key="1">
    <citation type="journal article" date="2013" name="PLoS Genet.">
        <title>Genomic mechanisms accounting for the adaptation to parasitism in nematode-trapping fungi.</title>
        <authorList>
            <person name="Meerupati T."/>
            <person name="Andersson K.M."/>
            <person name="Friman E."/>
            <person name="Kumar D."/>
            <person name="Tunlid A."/>
            <person name="Ahren D."/>
        </authorList>
    </citation>
    <scope>NUCLEOTIDE SEQUENCE [LARGE SCALE GENOMIC DNA]</scope>
    <source>
        <strain evidence="3 4">CBS 200.50</strain>
    </source>
</reference>
<evidence type="ECO:0000256" key="2">
    <source>
        <dbReference type="SAM" id="SignalP"/>
    </source>
</evidence>
<proteinExistence type="predicted"/>